<gene>
    <name evidence="1" type="ORF">NSA58_10495</name>
</gene>
<evidence type="ECO:0000313" key="2">
    <source>
        <dbReference type="Proteomes" id="UP001140817"/>
    </source>
</evidence>
<keyword evidence="2" id="KW-1185">Reference proteome</keyword>
<reference evidence="1" key="1">
    <citation type="submission" date="2022-07" db="EMBL/GenBank/DDBJ databases">
        <title>Enhanced cultured diversity of the mouse gut microbiota enables custom-made synthetic communities.</title>
        <authorList>
            <person name="Afrizal A."/>
        </authorList>
    </citation>
    <scope>NUCLEOTIDE SEQUENCE</scope>
    <source>
        <strain evidence="1">DSM 29186</strain>
    </source>
</reference>
<proteinExistence type="predicted"/>
<protein>
    <submittedName>
        <fullName evidence="1">Uncharacterized protein</fullName>
    </submittedName>
</protein>
<dbReference type="Proteomes" id="UP001140817">
    <property type="component" value="Unassembled WGS sequence"/>
</dbReference>
<dbReference type="EMBL" id="JANKBY010000118">
    <property type="protein sequence ID" value="MCR1823215.1"/>
    <property type="molecule type" value="Genomic_DNA"/>
</dbReference>
<comment type="caution">
    <text evidence="1">The sequence shown here is derived from an EMBL/GenBank/DDBJ whole genome shotgun (WGS) entry which is preliminary data.</text>
</comment>
<dbReference type="RefSeq" id="WP_257560440.1">
    <property type="nucleotide sequence ID" value="NZ_JANKBY010000118.1"/>
</dbReference>
<organism evidence="1 2">
    <name type="scientific">Terrisporobacter muris</name>
    <dbReference type="NCBI Taxonomy" id="2963284"/>
    <lineage>
        <taxon>Bacteria</taxon>
        <taxon>Bacillati</taxon>
        <taxon>Bacillota</taxon>
        <taxon>Clostridia</taxon>
        <taxon>Peptostreptococcales</taxon>
        <taxon>Peptostreptococcaceae</taxon>
        <taxon>Terrisporobacter</taxon>
    </lineage>
</organism>
<sequence>MEDLKIRIKDRFTILDDGYVYALKDLVNFLKGFEKFGDIVLTMIKYKVIHKEEIVIDIKELEYFFVFFVGFIASMDDYEYEINEKLVNDRFGMILKELINKGYAESCDR</sequence>
<name>A0A9X2S1R0_9FIRM</name>
<accession>A0A9X2S1R0</accession>
<dbReference type="AlphaFoldDB" id="A0A9X2S1R0"/>
<evidence type="ECO:0000313" key="1">
    <source>
        <dbReference type="EMBL" id="MCR1823215.1"/>
    </source>
</evidence>